<keyword evidence="2" id="KW-1185">Reference proteome</keyword>
<protein>
    <submittedName>
        <fullName evidence="1">Uncharacterized protein</fullName>
    </submittedName>
</protein>
<name>A0ABD6ESZ3_9BILA</name>
<dbReference type="SUPFAM" id="SSF111469">
    <property type="entry name" value="Geminin coiled-coil domain"/>
    <property type="match status" value="1"/>
</dbReference>
<reference evidence="1 2" key="1">
    <citation type="submission" date="2024-08" db="EMBL/GenBank/DDBJ databases">
        <title>Gnathostoma spinigerum genome.</title>
        <authorList>
            <person name="Gonzalez-Bertolin B."/>
            <person name="Monzon S."/>
            <person name="Zaballos A."/>
            <person name="Jimenez P."/>
            <person name="Dekumyoy P."/>
            <person name="Varona S."/>
            <person name="Cuesta I."/>
            <person name="Sumanam S."/>
            <person name="Adisakwattana P."/>
            <person name="Gasser R.B."/>
            <person name="Hernandez-Gonzalez A."/>
            <person name="Young N.D."/>
            <person name="Perteguer M.J."/>
        </authorList>
    </citation>
    <scope>NUCLEOTIDE SEQUENCE [LARGE SCALE GENOMIC DNA]</scope>
    <source>
        <strain evidence="1">AL3</strain>
        <tissue evidence="1">Liver</tissue>
    </source>
</reference>
<sequence>MSRRQPLSSVPVNVVAHGVISRDEIKSEKMSKVKLKYRDTNINEAGIKDRVKERDASLNNEQKTKNKELAVIRETKIQKLDRKCHKDVRFIIKEDQKSEAAKSLTREISTQTDITVTLIAPRVEVQDLIAVKASAAYWRALADRFEADLDSELKRNFELSVQLGKEKDALAEVEKDIEVLTDYIEDTVGEVDEHGCS</sequence>
<dbReference type="EMBL" id="JBGFUD010009307">
    <property type="protein sequence ID" value="MFH4982441.1"/>
    <property type="molecule type" value="Genomic_DNA"/>
</dbReference>
<gene>
    <name evidence="1" type="ORF">AB6A40_009150</name>
</gene>
<evidence type="ECO:0000313" key="2">
    <source>
        <dbReference type="Proteomes" id="UP001608902"/>
    </source>
</evidence>
<dbReference type="AlphaFoldDB" id="A0ABD6ESZ3"/>
<dbReference type="Proteomes" id="UP001608902">
    <property type="component" value="Unassembled WGS sequence"/>
</dbReference>
<proteinExistence type="predicted"/>
<accession>A0ABD6ESZ3</accession>
<comment type="caution">
    <text evidence="1">The sequence shown here is derived from an EMBL/GenBank/DDBJ whole genome shotgun (WGS) entry which is preliminary data.</text>
</comment>
<organism evidence="1 2">
    <name type="scientific">Gnathostoma spinigerum</name>
    <dbReference type="NCBI Taxonomy" id="75299"/>
    <lineage>
        <taxon>Eukaryota</taxon>
        <taxon>Metazoa</taxon>
        <taxon>Ecdysozoa</taxon>
        <taxon>Nematoda</taxon>
        <taxon>Chromadorea</taxon>
        <taxon>Rhabditida</taxon>
        <taxon>Spirurina</taxon>
        <taxon>Gnathostomatomorpha</taxon>
        <taxon>Gnathostomatoidea</taxon>
        <taxon>Gnathostomatidae</taxon>
        <taxon>Gnathostoma</taxon>
    </lineage>
</organism>
<evidence type="ECO:0000313" key="1">
    <source>
        <dbReference type="EMBL" id="MFH4982441.1"/>
    </source>
</evidence>